<keyword evidence="4" id="KW-1015">Disulfide bond</keyword>
<dbReference type="PROSITE" id="PS51348">
    <property type="entry name" value="GLYCOSYL_HYDROL_F22_2"/>
    <property type="match status" value="1"/>
</dbReference>
<gene>
    <name evidence="9" type="ORF">EAI_03102</name>
</gene>
<feature type="chain" id="PRO_5003157755" description="lysozyme" evidence="7">
    <location>
        <begin position="23"/>
        <end position="154"/>
    </location>
</feature>
<keyword evidence="3" id="KW-0929">Antimicrobial</keyword>
<dbReference type="Proteomes" id="UP000008237">
    <property type="component" value="Unassembled WGS sequence"/>
</dbReference>
<proteinExistence type="inferred from homology"/>
<dbReference type="SMART" id="SM00263">
    <property type="entry name" value="LYZ1"/>
    <property type="match status" value="1"/>
</dbReference>
<dbReference type="Gene3D" id="1.10.530.10">
    <property type="match status" value="1"/>
</dbReference>
<dbReference type="CDD" id="cd16899">
    <property type="entry name" value="LYZ_C_invert"/>
    <property type="match status" value="1"/>
</dbReference>
<evidence type="ECO:0000256" key="6">
    <source>
        <dbReference type="RuleBase" id="RU004440"/>
    </source>
</evidence>
<name>E2C9U2_HARSA</name>
<dbReference type="PROSITE" id="PS00128">
    <property type="entry name" value="GLYCOSYL_HYDROL_F22_1"/>
    <property type="match status" value="1"/>
</dbReference>
<dbReference type="OrthoDB" id="6692707at2759"/>
<dbReference type="AlphaFoldDB" id="E2C9U2"/>
<dbReference type="FunCoup" id="E2C9U2">
    <property type="interactions" value="11"/>
</dbReference>
<evidence type="ECO:0000313" key="10">
    <source>
        <dbReference type="Proteomes" id="UP000008237"/>
    </source>
</evidence>
<comment type="similarity">
    <text evidence="6">Belongs to the glycosyl hydrolase 22 family.</text>
</comment>
<dbReference type="GO" id="GO:0031640">
    <property type="term" value="P:killing of cells of another organism"/>
    <property type="evidence" value="ECO:0007669"/>
    <property type="project" value="UniProtKB-KW"/>
</dbReference>
<dbReference type="InterPro" id="IPR023346">
    <property type="entry name" value="Lysozyme-like_dom_sf"/>
</dbReference>
<reference evidence="9 10" key="1">
    <citation type="journal article" date="2010" name="Science">
        <title>Genomic comparison of the ants Camponotus floridanus and Harpegnathos saltator.</title>
        <authorList>
            <person name="Bonasio R."/>
            <person name="Zhang G."/>
            <person name="Ye C."/>
            <person name="Mutti N.S."/>
            <person name="Fang X."/>
            <person name="Qin N."/>
            <person name="Donahue G."/>
            <person name="Yang P."/>
            <person name="Li Q."/>
            <person name="Li C."/>
            <person name="Zhang P."/>
            <person name="Huang Z."/>
            <person name="Berger S.L."/>
            <person name="Reinberg D."/>
            <person name="Wang J."/>
            <person name="Liebig J."/>
        </authorList>
    </citation>
    <scope>NUCLEOTIDE SEQUENCE [LARGE SCALE GENOMIC DNA]</scope>
    <source>
        <strain evidence="9 10">R22 G/1</strain>
    </source>
</reference>
<evidence type="ECO:0000256" key="4">
    <source>
        <dbReference type="ARBA" id="ARBA00023157"/>
    </source>
</evidence>
<protein>
    <recommendedName>
        <fullName evidence="2">lysozyme</fullName>
        <ecNumber evidence="2">3.2.1.17</ecNumber>
    </recommendedName>
</protein>
<dbReference type="GO" id="GO:0042742">
    <property type="term" value="P:defense response to bacterium"/>
    <property type="evidence" value="ECO:0007669"/>
    <property type="project" value="UniProtKB-KW"/>
</dbReference>
<comment type="catalytic activity">
    <reaction evidence="1">
        <text>Hydrolysis of (1-&gt;4)-beta-linkages between N-acetylmuramic acid and N-acetyl-D-glucosamine residues in a peptidoglycan and between N-acetyl-D-glucosamine residues in chitodextrins.</text>
        <dbReference type="EC" id="3.2.1.17"/>
    </reaction>
</comment>
<dbReference type="PhylomeDB" id="E2C9U2"/>
<dbReference type="EMBL" id="GL453902">
    <property type="protein sequence ID" value="EFN75279.1"/>
    <property type="molecule type" value="Genomic_DNA"/>
</dbReference>
<evidence type="ECO:0000256" key="1">
    <source>
        <dbReference type="ARBA" id="ARBA00000632"/>
    </source>
</evidence>
<organism evidence="10">
    <name type="scientific">Harpegnathos saltator</name>
    <name type="common">Jerdon's jumping ant</name>
    <dbReference type="NCBI Taxonomy" id="610380"/>
    <lineage>
        <taxon>Eukaryota</taxon>
        <taxon>Metazoa</taxon>
        <taxon>Ecdysozoa</taxon>
        <taxon>Arthropoda</taxon>
        <taxon>Hexapoda</taxon>
        <taxon>Insecta</taxon>
        <taxon>Pterygota</taxon>
        <taxon>Neoptera</taxon>
        <taxon>Endopterygota</taxon>
        <taxon>Hymenoptera</taxon>
        <taxon>Apocrita</taxon>
        <taxon>Aculeata</taxon>
        <taxon>Formicoidea</taxon>
        <taxon>Formicidae</taxon>
        <taxon>Ponerinae</taxon>
        <taxon>Ponerini</taxon>
        <taxon>Harpegnathos</taxon>
    </lineage>
</organism>
<dbReference type="InterPro" id="IPR019799">
    <property type="entry name" value="Glyco_hydro_22_CS"/>
</dbReference>
<feature type="domain" description="Glycosyl hydrolases family 22 (GH22)" evidence="8">
    <location>
        <begin position="93"/>
        <end position="111"/>
    </location>
</feature>
<dbReference type="KEGG" id="hst:105191507"/>
<dbReference type="SUPFAM" id="SSF53955">
    <property type="entry name" value="Lysozyme-like"/>
    <property type="match status" value="1"/>
</dbReference>
<dbReference type="PRINTS" id="PR00135">
    <property type="entry name" value="LYZLACT"/>
</dbReference>
<keyword evidence="5" id="KW-0378">Hydrolase</keyword>
<evidence type="ECO:0000313" key="9">
    <source>
        <dbReference type="EMBL" id="EFN75279.1"/>
    </source>
</evidence>
<keyword evidence="7" id="KW-0732">Signal</keyword>
<dbReference type="EC" id="3.2.1.17" evidence="2"/>
<dbReference type="PANTHER" id="PTHR11407:SF63">
    <property type="entry name" value="LYSOZYME C"/>
    <property type="match status" value="1"/>
</dbReference>
<dbReference type="Pfam" id="PF00062">
    <property type="entry name" value="Lys"/>
    <property type="match status" value="1"/>
</dbReference>
<keyword evidence="5" id="KW-0326">Glycosidase</keyword>
<dbReference type="STRING" id="610380.E2C9U2"/>
<sequence length="154" mass="17204">MGRLWVILLVSIVALSQLPAEGKILAQCDVVREMMRAKVSRSFISNWICLMQSESGLDTSKVTGPKGASSYSFGILQINSATWCTRGRAGGLCNKRCEDFINDDIQDDIACALKIYNREGFKAWDGWVKKCKNKPLPNIGNCRRRRMAAQVETL</sequence>
<keyword evidence="10" id="KW-1185">Reference proteome</keyword>
<dbReference type="GO" id="GO:0003796">
    <property type="term" value="F:lysozyme activity"/>
    <property type="evidence" value="ECO:0007669"/>
    <property type="project" value="UniProtKB-EC"/>
</dbReference>
<dbReference type="InParanoid" id="E2C9U2"/>
<evidence type="ECO:0000259" key="8">
    <source>
        <dbReference type="PROSITE" id="PS00128"/>
    </source>
</evidence>
<dbReference type="InterPro" id="IPR001916">
    <property type="entry name" value="Glyco_hydro_22"/>
</dbReference>
<keyword evidence="3" id="KW-0081">Bacteriolytic enzyme</keyword>
<evidence type="ECO:0000256" key="5">
    <source>
        <dbReference type="ARBA" id="ARBA00023295"/>
    </source>
</evidence>
<evidence type="ECO:0000256" key="7">
    <source>
        <dbReference type="SAM" id="SignalP"/>
    </source>
</evidence>
<dbReference type="OMA" id="TWCRRAK"/>
<evidence type="ECO:0000256" key="2">
    <source>
        <dbReference type="ARBA" id="ARBA00012732"/>
    </source>
</evidence>
<evidence type="ECO:0000256" key="3">
    <source>
        <dbReference type="ARBA" id="ARBA00022638"/>
    </source>
</evidence>
<accession>E2C9U2</accession>
<dbReference type="PANTHER" id="PTHR11407">
    <property type="entry name" value="LYSOZYME C"/>
    <property type="match status" value="1"/>
</dbReference>
<feature type="signal peptide" evidence="7">
    <location>
        <begin position="1"/>
        <end position="22"/>
    </location>
</feature>